<accession>A0A8S9Y8Z4</accession>
<dbReference type="InterPro" id="IPR051578">
    <property type="entry name" value="GDPD"/>
</dbReference>
<name>A0A8S9Y8Z4_9TREM</name>
<dbReference type="GO" id="GO:0047389">
    <property type="term" value="F:glycerophosphocholine phosphodiesterase activity"/>
    <property type="evidence" value="ECO:0007669"/>
    <property type="project" value="TreeGrafter"/>
</dbReference>
<dbReference type="GO" id="GO:0046475">
    <property type="term" value="P:glycerophospholipid catabolic process"/>
    <property type="evidence" value="ECO:0007669"/>
    <property type="project" value="TreeGrafter"/>
</dbReference>
<comment type="caution">
    <text evidence="4">The sequence shown here is derived from an EMBL/GenBank/DDBJ whole genome shotgun (WGS) entry which is preliminary data.</text>
</comment>
<dbReference type="Proteomes" id="UP000822476">
    <property type="component" value="Unassembled WGS sequence"/>
</dbReference>
<evidence type="ECO:0000256" key="1">
    <source>
        <dbReference type="ARBA" id="ARBA00022801"/>
    </source>
</evidence>
<dbReference type="AlphaFoldDB" id="A0A8S9Y8Z4"/>
<evidence type="ECO:0000259" key="3">
    <source>
        <dbReference type="PROSITE" id="PS51704"/>
    </source>
</evidence>
<organism evidence="4 5">
    <name type="scientific">Paragonimus skrjabini miyazakii</name>
    <dbReference type="NCBI Taxonomy" id="59628"/>
    <lineage>
        <taxon>Eukaryota</taxon>
        <taxon>Metazoa</taxon>
        <taxon>Spiralia</taxon>
        <taxon>Lophotrochozoa</taxon>
        <taxon>Platyhelminthes</taxon>
        <taxon>Trematoda</taxon>
        <taxon>Digenea</taxon>
        <taxon>Plagiorchiida</taxon>
        <taxon>Troglotremata</taxon>
        <taxon>Troglotrematidae</taxon>
        <taxon>Paragonimus</taxon>
    </lineage>
</organism>
<protein>
    <recommendedName>
        <fullName evidence="3">GP-PDE domain-containing protein</fullName>
    </recommendedName>
</protein>
<dbReference type="Pfam" id="PF03009">
    <property type="entry name" value="GDPD"/>
    <property type="match status" value="1"/>
</dbReference>
<sequence>MRSEGCHLTISLSVEIDFKSLEDVGTYVDNASANPDQKFVVGITGDVSDLGNWNPEKGVICKFLCSQSDGLEIWQCQFTSSIRHSIRYRYFVAEMKENNDEYSDSNMLRVLAWESRLNPRTFSLIDYLKAENKESLTHATFGVYDDGTFIQRGWLTSNSELHVQLSGSACKFFNCCFPNTAQSQYRLYIACSKYVVQPTCSENFDVDTVCDCTIVKTEDTIEQPVDPESLEPHKFKLRRPSAPLSTGSFSFAPHGRSQPVLLSTLEINRCRMHRGENKECWGTLYKPGDDVTFYVETNDVQNAAIAIEFYRQELKPTPKDVLRPDMPPLRFLGCARFGPFDGTHGRKASQILSSKQLPIGDLRKVVGLILLELDIMCNMHHVKRDQCVWNLSQAVENNGDSLTADRLHEYAWSIITVLLCYLTKKPATTKENTLDSFRTAVQHGADFVEMDVQLTKDHRVIVYHDYEAVIISKKKRGGRLSYLPIAIKDLNYEDLRELKVHHSSVLHEEHTHEKMDEEDLDPIELQSFPLLRSCFEEVDPNLGFVIEVKYPMEYKAGGSELNNFFEYNFYVDTILREILTYAGPRRILLSCFDPNVCVMLQRKQNLYPVFQLGIAPEYADSRQAEFERLFWSALSQQLLGVCLESDRVLETPGVIKLAHLHSLVVLAWGEAVNCPEKRAQLTAMGVDGIIYDRLHENKESGTLNVFKQEGFVSSTSPVLSSPSKSDSGLSSASTVENAKVELINASTGSMTGQPGAIAPFPPPTTKTPNGPTLVAVVKECIEVEKLPHSNSTTTCDSIPRTSMSDLIPDVQSLSVQESDATAVAVNTDHTLPVKSGSPEEAVTPVLADTTLHTRTTSSTQHAVPLITLA</sequence>
<reference evidence="4" key="1">
    <citation type="submission" date="2019-07" db="EMBL/GenBank/DDBJ databases">
        <title>Annotation for the trematode Paragonimus miyazaki's.</title>
        <authorList>
            <person name="Choi Y.-J."/>
        </authorList>
    </citation>
    <scope>NUCLEOTIDE SEQUENCE</scope>
    <source>
        <strain evidence="4">Japan</strain>
    </source>
</reference>
<dbReference type="PANTHER" id="PTHR22958">
    <property type="entry name" value="GLYCEROPHOSPHORYL DIESTER PHOSPHODIESTERASE"/>
    <property type="match status" value="1"/>
</dbReference>
<dbReference type="EMBL" id="JTDE01021852">
    <property type="protein sequence ID" value="KAF7232381.1"/>
    <property type="molecule type" value="Genomic_DNA"/>
</dbReference>
<dbReference type="InterPro" id="IPR017946">
    <property type="entry name" value="PLC-like_Pdiesterase_TIM-brl"/>
</dbReference>
<evidence type="ECO:0000256" key="2">
    <source>
        <dbReference type="SAM" id="MobiDB-lite"/>
    </source>
</evidence>
<gene>
    <name evidence="4" type="ORF">EG68_07645</name>
</gene>
<dbReference type="InterPro" id="IPR030395">
    <property type="entry name" value="GP_PDE_dom"/>
</dbReference>
<evidence type="ECO:0000313" key="5">
    <source>
        <dbReference type="Proteomes" id="UP000822476"/>
    </source>
</evidence>
<keyword evidence="5" id="KW-1185">Reference proteome</keyword>
<dbReference type="SUPFAM" id="SSF51695">
    <property type="entry name" value="PLC-like phosphodiesterases"/>
    <property type="match status" value="1"/>
</dbReference>
<dbReference type="InterPro" id="IPR002044">
    <property type="entry name" value="CBM20"/>
</dbReference>
<dbReference type="GO" id="GO:2001070">
    <property type="term" value="F:starch binding"/>
    <property type="evidence" value="ECO:0007669"/>
    <property type="project" value="InterPro"/>
</dbReference>
<dbReference type="Gene3D" id="3.20.20.190">
    <property type="entry name" value="Phosphatidylinositol (PI) phosphodiesterase"/>
    <property type="match status" value="1"/>
</dbReference>
<dbReference type="OrthoDB" id="1058301at2759"/>
<dbReference type="Pfam" id="PF00686">
    <property type="entry name" value="CBM_20"/>
    <property type="match status" value="1"/>
</dbReference>
<dbReference type="PROSITE" id="PS51704">
    <property type="entry name" value="GP_PDE"/>
    <property type="match status" value="1"/>
</dbReference>
<keyword evidence="1" id="KW-0378">Hydrolase</keyword>
<dbReference type="InterPro" id="IPR013783">
    <property type="entry name" value="Ig-like_fold"/>
</dbReference>
<feature type="domain" description="GP-PDE" evidence="3">
    <location>
        <begin position="413"/>
        <end position="701"/>
    </location>
</feature>
<feature type="region of interest" description="Disordered" evidence="2">
    <location>
        <begin position="747"/>
        <end position="769"/>
    </location>
</feature>
<evidence type="ECO:0000313" key="4">
    <source>
        <dbReference type="EMBL" id="KAF7232381.1"/>
    </source>
</evidence>
<dbReference type="SUPFAM" id="SSF49452">
    <property type="entry name" value="Starch-binding domain-like"/>
    <property type="match status" value="1"/>
</dbReference>
<dbReference type="Gene3D" id="2.60.40.10">
    <property type="entry name" value="Immunoglobulins"/>
    <property type="match status" value="1"/>
</dbReference>
<dbReference type="InterPro" id="IPR013784">
    <property type="entry name" value="Carb-bd-like_fold"/>
</dbReference>
<dbReference type="PANTHER" id="PTHR22958:SF1">
    <property type="entry name" value="GLYCEROPHOSPHOCHOLINE PHOSPHODIESTERASE GPCPD1"/>
    <property type="match status" value="1"/>
</dbReference>
<proteinExistence type="predicted"/>